<accession>A0ABD3Q3B4</accession>
<protein>
    <recommendedName>
        <fullName evidence="3">BSD domain-containing protein</fullName>
    </recommendedName>
</protein>
<feature type="compositionally biased region" description="Polar residues" evidence="2">
    <location>
        <begin position="129"/>
        <end position="141"/>
    </location>
</feature>
<dbReference type="PROSITE" id="PS50858">
    <property type="entry name" value="BSD"/>
    <property type="match status" value="1"/>
</dbReference>
<dbReference type="InterPro" id="IPR005607">
    <property type="entry name" value="BSD_dom"/>
</dbReference>
<dbReference type="InterPro" id="IPR035925">
    <property type="entry name" value="BSD_dom_sf"/>
</dbReference>
<organism evidence="4 5">
    <name type="scientific">Cyclotella atomus</name>
    <dbReference type="NCBI Taxonomy" id="382360"/>
    <lineage>
        <taxon>Eukaryota</taxon>
        <taxon>Sar</taxon>
        <taxon>Stramenopiles</taxon>
        <taxon>Ochrophyta</taxon>
        <taxon>Bacillariophyta</taxon>
        <taxon>Coscinodiscophyceae</taxon>
        <taxon>Thalassiosirophycidae</taxon>
        <taxon>Stephanodiscales</taxon>
        <taxon>Stephanodiscaceae</taxon>
        <taxon>Cyclotella</taxon>
    </lineage>
</organism>
<evidence type="ECO:0000256" key="2">
    <source>
        <dbReference type="SAM" id="MobiDB-lite"/>
    </source>
</evidence>
<evidence type="ECO:0000259" key="3">
    <source>
        <dbReference type="PROSITE" id="PS50858"/>
    </source>
</evidence>
<sequence length="304" mass="34446">MGQTSSSPELPASWLEILPKITSDDILRSSKQRCRVTEDKRVYLDDEVFDLDEQVPLCLEILSAHPHLKDVRFKLVPSRLVEERFWAALFGILNDGVIDIDDVIGEDLDIEDDYQTGDEMEVGGGKSVGSPTPTKAAQSPPQYDEVISRADASNTPPFYLEEIQAQQELISRLQKSLREANQKIRKLGLEVHKERQKRHNEGVINGDGSNKSHSGKHPSMCPRCNSKLGSTQQHTGTWEMHADCKEFLKLDDHLKENLRNEKDKRMNEVLSQMKFILDSDELKDTYGKWSCCGKEEYDAVGCAE</sequence>
<comment type="caution">
    <text evidence="4">The sequence shown here is derived from an EMBL/GenBank/DDBJ whole genome shotgun (WGS) entry which is preliminary data.</text>
</comment>
<proteinExistence type="predicted"/>
<reference evidence="4 5" key="1">
    <citation type="submission" date="2024-10" db="EMBL/GenBank/DDBJ databases">
        <title>Updated reference genomes for cyclostephanoid diatoms.</title>
        <authorList>
            <person name="Roberts W.R."/>
            <person name="Alverson A.J."/>
        </authorList>
    </citation>
    <scope>NUCLEOTIDE SEQUENCE [LARGE SCALE GENOMIC DNA]</scope>
    <source>
        <strain evidence="4 5">AJA010-31</strain>
    </source>
</reference>
<dbReference type="AlphaFoldDB" id="A0ABD3Q3B4"/>
<feature type="region of interest" description="Disordered" evidence="2">
    <location>
        <begin position="116"/>
        <end position="143"/>
    </location>
</feature>
<evidence type="ECO:0000313" key="4">
    <source>
        <dbReference type="EMBL" id="KAL3794434.1"/>
    </source>
</evidence>
<dbReference type="SUPFAM" id="SSF140383">
    <property type="entry name" value="BSD domain-like"/>
    <property type="match status" value="1"/>
</dbReference>
<evidence type="ECO:0000256" key="1">
    <source>
        <dbReference type="SAM" id="Coils"/>
    </source>
</evidence>
<dbReference type="EMBL" id="JALLPJ020000357">
    <property type="protein sequence ID" value="KAL3794434.1"/>
    <property type="molecule type" value="Genomic_DNA"/>
</dbReference>
<keyword evidence="5" id="KW-1185">Reference proteome</keyword>
<dbReference type="Gene3D" id="1.10.3970.10">
    <property type="entry name" value="BSD domain"/>
    <property type="match status" value="1"/>
</dbReference>
<name>A0ABD3Q3B4_9STRA</name>
<keyword evidence="1" id="KW-0175">Coiled coil</keyword>
<feature type="region of interest" description="Disordered" evidence="2">
    <location>
        <begin position="201"/>
        <end position="220"/>
    </location>
</feature>
<feature type="coiled-coil region" evidence="1">
    <location>
        <begin position="163"/>
        <end position="197"/>
    </location>
</feature>
<dbReference type="Proteomes" id="UP001530400">
    <property type="component" value="Unassembled WGS sequence"/>
</dbReference>
<feature type="domain" description="BSD" evidence="3">
    <location>
        <begin position="45"/>
        <end position="90"/>
    </location>
</feature>
<evidence type="ECO:0000313" key="5">
    <source>
        <dbReference type="Proteomes" id="UP001530400"/>
    </source>
</evidence>
<gene>
    <name evidence="4" type="ORF">ACHAWO_000217</name>
</gene>